<dbReference type="Pfam" id="PF04276">
    <property type="entry name" value="DUF443"/>
    <property type="match status" value="1"/>
</dbReference>
<reference evidence="2 3" key="1">
    <citation type="submission" date="2018-08" db="EMBL/GenBank/DDBJ databases">
        <title>A genome reference for cultivated species of the human gut microbiota.</title>
        <authorList>
            <person name="Zou Y."/>
            <person name="Xue W."/>
            <person name="Luo G."/>
        </authorList>
    </citation>
    <scope>NUCLEOTIDE SEQUENCE [LARGE SCALE GENOMIC DNA]</scope>
    <source>
        <strain evidence="2 3">AM33-3BH</strain>
    </source>
</reference>
<accession>A0A414CN26</accession>
<dbReference type="AlphaFoldDB" id="A0A414CN26"/>
<feature type="transmembrane region" description="Helical" evidence="1">
    <location>
        <begin position="64"/>
        <end position="84"/>
    </location>
</feature>
<protein>
    <recommendedName>
        <fullName evidence="4">DUF443 family protein</fullName>
    </recommendedName>
</protein>
<keyword evidence="1" id="KW-1133">Transmembrane helix</keyword>
<evidence type="ECO:0008006" key="4">
    <source>
        <dbReference type="Google" id="ProtNLM"/>
    </source>
</evidence>
<sequence length="222" mass="25209">MLKYKETSIFCHQLVEYDGKRFLLDASTMKPKLYYWGLPTEAITVEMMEVDKKVEIPGTPINKLNGGTAAIIVQPFVGVVYSLLKKLFSEYAISQQIFLKIVLFVVAMLISFVLFRFSIEKARKKVKNLFPTARKRYRVTFKPIPERKQIFDAHLLNIVLLACLAMYLFTNNGTEGIFLVIGGILTAFLLTFEFGKVPVLLGAKTGNLRLDSVEEIVIEKSN</sequence>
<keyword evidence="1" id="KW-0812">Transmembrane</keyword>
<feature type="transmembrane region" description="Helical" evidence="1">
    <location>
        <begin position="150"/>
        <end position="170"/>
    </location>
</feature>
<comment type="caution">
    <text evidence="2">The sequence shown here is derived from an EMBL/GenBank/DDBJ whole genome shotgun (WGS) entry which is preliminary data.</text>
</comment>
<evidence type="ECO:0000313" key="2">
    <source>
        <dbReference type="EMBL" id="RHC96418.1"/>
    </source>
</evidence>
<dbReference type="NCBIfam" id="TIGR01218">
    <property type="entry name" value="Gpos_tandem_5TM"/>
    <property type="match status" value="1"/>
</dbReference>
<dbReference type="InterPro" id="IPR005915">
    <property type="entry name" value="Tandem_5TM"/>
</dbReference>
<proteinExistence type="predicted"/>
<name>A0A414CN26_STRPA</name>
<dbReference type="Proteomes" id="UP000285773">
    <property type="component" value="Unassembled WGS sequence"/>
</dbReference>
<organism evidence="2 3">
    <name type="scientific">Streptococcus parasanguinis</name>
    <dbReference type="NCBI Taxonomy" id="1318"/>
    <lineage>
        <taxon>Bacteria</taxon>
        <taxon>Bacillati</taxon>
        <taxon>Bacillota</taxon>
        <taxon>Bacilli</taxon>
        <taxon>Lactobacillales</taxon>
        <taxon>Streptococcaceae</taxon>
        <taxon>Streptococcus</taxon>
    </lineage>
</organism>
<keyword evidence="1" id="KW-0472">Membrane</keyword>
<gene>
    <name evidence="2" type="ORF">DW820_04665</name>
</gene>
<evidence type="ECO:0000256" key="1">
    <source>
        <dbReference type="SAM" id="Phobius"/>
    </source>
</evidence>
<feature type="transmembrane region" description="Helical" evidence="1">
    <location>
        <begin position="96"/>
        <end position="117"/>
    </location>
</feature>
<evidence type="ECO:0000313" key="3">
    <source>
        <dbReference type="Proteomes" id="UP000285773"/>
    </source>
</evidence>
<dbReference type="RefSeq" id="WP_118095576.1">
    <property type="nucleotide sequence ID" value="NZ_QSIO01000001.1"/>
</dbReference>
<feature type="transmembrane region" description="Helical" evidence="1">
    <location>
        <begin position="176"/>
        <end position="195"/>
    </location>
</feature>
<dbReference type="EMBL" id="QSIO01000001">
    <property type="protein sequence ID" value="RHC96418.1"/>
    <property type="molecule type" value="Genomic_DNA"/>
</dbReference>